<dbReference type="Pfam" id="PF03567">
    <property type="entry name" value="Sulfotransfer_2"/>
    <property type="match status" value="1"/>
</dbReference>
<feature type="non-terminal residue" evidence="14">
    <location>
        <position position="1"/>
    </location>
</feature>
<feature type="compositionally biased region" description="Acidic residues" evidence="12">
    <location>
        <begin position="484"/>
        <end position="494"/>
    </location>
</feature>
<name>N6TBY0_DENPD</name>
<keyword evidence="4" id="KW-0808">Transferase</keyword>
<dbReference type="PANTHER" id="PTHR12129">
    <property type="entry name" value="HEPARAN SULFATE 2-O-SULFOTRANSFERASE"/>
    <property type="match status" value="1"/>
</dbReference>
<dbReference type="PANTHER" id="PTHR12129:SF17">
    <property type="entry name" value="HEPARAN SULFATE 2-O-SULFOTRANSFERASE 1"/>
    <property type="match status" value="1"/>
</dbReference>
<keyword evidence="7 13" id="KW-1133">Transmembrane helix</keyword>
<dbReference type="AlphaFoldDB" id="N6TBY0"/>
<dbReference type="OMA" id="TEVSHEG"/>
<dbReference type="FunFam" id="3.40.50.300:FF:001418">
    <property type="entry name" value="Heparan sulfate 2-o-sulfotransferase"/>
    <property type="match status" value="1"/>
</dbReference>
<comment type="subcellular location">
    <subcellularLocation>
        <location evidence="1">Golgi apparatus membrane</location>
        <topology evidence="1">Single-pass type II membrane protein</topology>
    </subcellularLocation>
</comment>
<dbReference type="Pfam" id="PF04000">
    <property type="entry name" value="Sas10_Utp3"/>
    <property type="match status" value="1"/>
</dbReference>
<keyword evidence="9 13" id="KW-0472">Membrane</keyword>
<dbReference type="InterPro" id="IPR005331">
    <property type="entry name" value="Sulfotransferase"/>
</dbReference>
<accession>N6TBY0</accession>
<evidence type="ECO:0000256" key="4">
    <source>
        <dbReference type="ARBA" id="ARBA00022679"/>
    </source>
</evidence>
<feature type="region of interest" description="Disordered" evidence="12">
    <location>
        <begin position="595"/>
        <end position="636"/>
    </location>
</feature>
<evidence type="ECO:0000256" key="7">
    <source>
        <dbReference type="ARBA" id="ARBA00022989"/>
    </source>
</evidence>
<dbReference type="InterPro" id="IPR007146">
    <property type="entry name" value="Sas10/Utp3/C1D"/>
</dbReference>
<dbReference type="OrthoDB" id="203440at2759"/>
<comment type="similarity">
    <text evidence="2">Belongs to the sulfotransferase 3 family.</text>
</comment>
<dbReference type="HOGENOM" id="CLU_440945_0_0_1"/>
<dbReference type="Gene3D" id="3.40.50.300">
    <property type="entry name" value="P-loop containing nucleotide triphosphate hydrolases"/>
    <property type="match status" value="1"/>
</dbReference>
<dbReference type="InterPro" id="IPR027417">
    <property type="entry name" value="P-loop_NTPase"/>
</dbReference>
<feature type="region of interest" description="Disordered" evidence="12">
    <location>
        <begin position="460"/>
        <end position="505"/>
    </location>
</feature>
<dbReference type="GO" id="GO:0015012">
    <property type="term" value="P:heparan sulfate proteoglycan biosynthetic process"/>
    <property type="evidence" value="ECO:0007669"/>
    <property type="project" value="UniProtKB-ARBA"/>
</dbReference>
<evidence type="ECO:0000256" key="9">
    <source>
        <dbReference type="ARBA" id="ARBA00023136"/>
    </source>
</evidence>
<evidence type="ECO:0000313" key="14">
    <source>
        <dbReference type="EMBL" id="ENN75238.1"/>
    </source>
</evidence>
<evidence type="ECO:0000256" key="13">
    <source>
        <dbReference type="SAM" id="Phobius"/>
    </source>
</evidence>
<proteinExistence type="inferred from homology"/>
<evidence type="ECO:0000256" key="2">
    <source>
        <dbReference type="ARBA" id="ARBA00010569"/>
    </source>
</evidence>
<gene>
    <name evidence="14" type="ORF">YQE_08248</name>
</gene>
<dbReference type="GO" id="GO:0004394">
    <property type="term" value="F:heparan sulfate 2-sulfotransferase activity"/>
    <property type="evidence" value="ECO:0007669"/>
    <property type="project" value="TreeGrafter"/>
</dbReference>
<evidence type="ECO:0000256" key="8">
    <source>
        <dbReference type="ARBA" id="ARBA00023034"/>
    </source>
</evidence>
<evidence type="ECO:0000256" key="3">
    <source>
        <dbReference type="ARBA" id="ARBA00011233"/>
    </source>
</evidence>
<comment type="subunit">
    <text evidence="3">Homotrimer.</text>
</comment>
<dbReference type="SUPFAM" id="SSF52540">
    <property type="entry name" value="P-loop containing nucleoside triphosphate hydrolases"/>
    <property type="match status" value="1"/>
</dbReference>
<dbReference type="GO" id="GO:0000139">
    <property type="term" value="C:Golgi membrane"/>
    <property type="evidence" value="ECO:0007669"/>
    <property type="project" value="UniProtKB-SubCell"/>
</dbReference>
<keyword evidence="8" id="KW-0333">Golgi apparatus</keyword>
<keyword evidence="11" id="KW-0325">Glycoprotein</keyword>
<keyword evidence="6" id="KW-0735">Signal-anchor</keyword>
<organism evidence="14">
    <name type="scientific">Dendroctonus ponderosae</name>
    <name type="common">Mountain pine beetle</name>
    <dbReference type="NCBI Taxonomy" id="77166"/>
    <lineage>
        <taxon>Eukaryota</taxon>
        <taxon>Metazoa</taxon>
        <taxon>Ecdysozoa</taxon>
        <taxon>Arthropoda</taxon>
        <taxon>Hexapoda</taxon>
        <taxon>Insecta</taxon>
        <taxon>Pterygota</taxon>
        <taxon>Neoptera</taxon>
        <taxon>Endopterygota</taxon>
        <taxon>Coleoptera</taxon>
        <taxon>Polyphaga</taxon>
        <taxon>Cucujiformia</taxon>
        <taxon>Curculionidae</taxon>
        <taxon>Scolytinae</taxon>
        <taxon>Dendroctonus</taxon>
    </lineage>
</organism>
<dbReference type="EMBL" id="KB741018">
    <property type="protein sequence ID" value="ENN75238.1"/>
    <property type="molecule type" value="Genomic_DNA"/>
</dbReference>
<feature type="compositionally biased region" description="Polar residues" evidence="12">
    <location>
        <begin position="460"/>
        <end position="483"/>
    </location>
</feature>
<evidence type="ECO:0000256" key="10">
    <source>
        <dbReference type="ARBA" id="ARBA00023157"/>
    </source>
</evidence>
<feature type="transmembrane region" description="Helical" evidence="13">
    <location>
        <begin position="6"/>
        <end position="24"/>
    </location>
</feature>
<sequence length="636" mass="72901">MVAVNIKYLLALIIVSAIVYYGIYQIQLAKLQAQVIRLESLTRVQKQSVVSPAKPNLSDNLVVLYNRVPKTGSTSFVGIAYDLCKKGQYHVLHVNVTGNSHVLSLTNQIKFVTNVTEWGSMKPALYHGHFAYIDFSKFGVFKPLYINVIRKPLDRFISYYYFLRYGDNFRPYLVRRKAGNTMTFDECVQQKLPECDPNAMWLQVPFFCGHASNCWKPGNKWALTEAKKNLVNNYFLVGVTEELEDFIAVLETSLPRIFKGALEHYTGSNKSHLRQTVQKNSPSVETVNKFKSNSVWQMENEFYEFALDNFHFIKKQTLKNQQQHAIWSQNWILLNFNMVQGREHPKMAHKDLPQALLLLSEMNVSAQHVASLVDNMIQKVRNGELSTDQGLSFLEVKYNMLLSYLINLTYVVLRKCSGEPIEGHPCIDRLIEIRTVMEKMRPIDHKLKYQIDKLVKNAVTGTSSDDPSTFKANPLNLATQEGYENSDSESSDESENGKTEKTKTGIYVPPKLSAVHYTETDSAQKKAKRLQEKNRKMMSSSIMHDIMDEYLDTPTEVSHEGSMNRAAISKEQKEREEYEEEYFTRLPLSKAEAKKSHSTIGTLGDELTNFSAGGSRKRKQKAYKSKGKNVKRKRFH</sequence>
<keyword evidence="10" id="KW-1015">Disulfide bond</keyword>
<protein>
    <submittedName>
        <fullName evidence="14">Uncharacterized protein</fullName>
    </submittedName>
</protein>
<keyword evidence="5 13" id="KW-0812">Transmembrane</keyword>
<evidence type="ECO:0000256" key="11">
    <source>
        <dbReference type="ARBA" id="ARBA00023180"/>
    </source>
</evidence>
<evidence type="ECO:0000256" key="5">
    <source>
        <dbReference type="ARBA" id="ARBA00022692"/>
    </source>
</evidence>
<evidence type="ECO:0000256" key="1">
    <source>
        <dbReference type="ARBA" id="ARBA00004323"/>
    </source>
</evidence>
<evidence type="ECO:0000256" key="12">
    <source>
        <dbReference type="SAM" id="MobiDB-lite"/>
    </source>
</evidence>
<dbReference type="InterPro" id="IPR007734">
    <property type="entry name" value="Heparan_SO4_2-O-STrfase"/>
</dbReference>
<reference evidence="14" key="1">
    <citation type="journal article" date="2013" name="Genome Biol.">
        <title>Draft genome of the mountain pine beetle, Dendroctonus ponderosae Hopkins, a major forest pest.</title>
        <authorList>
            <person name="Keeling C.I."/>
            <person name="Yuen M.M."/>
            <person name="Liao N.Y."/>
            <person name="Docking T.R."/>
            <person name="Chan S.K."/>
            <person name="Taylor G.A."/>
            <person name="Palmquist D.L."/>
            <person name="Jackman S.D."/>
            <person name="Nguyen A."/>
            <person name="Li M."/>
            <person name="Henderson H."/>
            <person name="Janes J.K."/>
            <person name="Zhao Y."/>
            <person name="Pandoh P."/>
            <person name="Moore R."/>
            <person name="Sperling F.A."/>
            <person name="Huber D.P."/>
            <person name="Birol I."/>
            <person name="Jones S.J."/>
            <person name="Bohlmann J."/>
        </authorList>
    </citation>
    <scope>NUCLEOTIDE SEQUENCE</scope>
</reference>
<feature type="compositionally biased region" description="Basic residues" evidence="12">
    <location>
        <begin position="615"/>
        <end position="636"/>
    </location>
</feature>
<evidence type="ECO:0000256" key="6">
    <source>
        <dbReference type="ARBA" id="ARBA00022968"/>
    </source>
</evidence>